<keyword evidence="1" id="KW-0812">Transmembrane</keyword>
<proteinExistence type="predicted"/>
<keyword evidence="1" id="KW-0472">Membrane</keyword>
<feature type="transmembrane region" description="Helical" evidence="1">
    <location>
        <begin position="23"/>
        <end position="43"/>
    </location>
</feature>
<organism evidence="2">
    <name type="scientific">bioreactor metagenome</name>
    <dbReference type="NCBI Taxonomy" id="1076179"/>
    <lineage>
        <taxon>unclassified sequences</taxon>
        <taxon>metagenomes</taxon>
        <taxon>ecological metagenomes</taxon>
    </lineage>
</organism>
<accession>A0A644YPB5</accession>
<evidence type="ECO:0000313" key="2">
    <source>
        <dbReference type="EMBL" id="MPM29828.1"/>
    </source>
</evidence>
<name>A0A644YPB5_9ZZZZ</name>
<keyword evidence="1" id="KW-1133">Transmembrane helix</keyword>
<feature type="transmembrane region" description="Helical" evidence="1">
    <location>
        <begin position="76"/>
        <end position="97"/>
    </location>
</feature>
<reference evidence="2" key="1">
    <citation type="submission" date="2019-08" db="EMBL/GenBank/DDBJ databases">
        <authorList>
            <person name="Kucharzyk K."/>
            <person name="Murdoch R.W."/>
            <person name="Higgins S."/>
            <person name="Loffler F."/>
        </authorList>
    </citation>
    <scope>NUCLEOTIDE SEQUENCE</scope>
</reference>
<comment type="caution">
    <text evidence="2">The sequence shown here is derived from an EMBL/GenBank/DDBJ whole genome shotgun (WGS) entry which is preliminary data.</text>
</comment>
<dbReference type="EMBL" id="VSSQ01005620">
    <property type="protein sequence ID" value="MPM29828.1"/>
    <property type="molecule type" value="Genomic_DNA"/>
</dbReference>
<sequence length="120" mass="13995">MSRDTRYSYREQKNPAKKPIHPVWRGIGCALLIIIPVISYVAADYFVTNAALFKWVIIPEDMVIKYPADPLILVRLLYMAIFVFILYLILTVITFVVNRYLGPSRYGPYDVPLDQVERRK</sequence>
<gene>
    <name evidence="2" type="ORF">SDC9_76369</name>
</gene>
<dbReference type="AlphaFoldDB" id="A0A644YPB5"/>
<evidence type="ECO:0000256" key="1">
    <source>
        <dbReference type="SAM" id="Phobius"/>
    </source>
</evidence>
<protein>
    <submittedName>
        <fullName evidence="2">Uncharacterized protein</fullName>
    </submittedName>
</protein>